<dbReference type="Proteomes" id="UP000231279">
    <property type="component" value="Unassembled WGS sequence"/>
</dbReference>
<reference evidence="3" key="1">
    <citation type="journal article" date="2018" name="Gigascience">
        <title>Genome assembly of the Pink Ipe (Handroanthus impetiginosus, Bignoniaceae), a highly valued, ecologically keystone Neotropical timber forest tree.</title>
        <authorList>
            <person name="Silva-Junior O.B."/>
            <person name="Grattapaglia D."/>
            <person name="Novaes E."/>
            <person name="Collevatti R.G."/>
        </authorList>
    </citation>
    <scope>NUCLEOTIDE SEQUENCE [LARGE SCALE GENOMIC DNA]</scope>
    <source>
        <strain evidence="3">cv. UFG-1</strain>
    </source>
</reference>
<sequence length="108" mass="12478">MGTMVLYLVFVDQMFLSDRCAMQPNPWIYLDLLLCDVESDLIESFSDPRPGYGELGSTRVDDCGRIKSRCTVCRFGLSVFFFRVWFIVDLVFFFQQRDDVGFLSSTEG</sequence>
<organism evidence="2 3">
    <name type="scientific">Handroanthus impetiginosus</name>
    <dbReference type="NCBI Taxonomy" id="429701"/>
    <lineage>
        <taxon>Eukaryota</taxon>
        <taxon>Viridiplantae</taxon>
        <taxon>Streptophyta</taxon>
        <taxon>Embryophyta</taxon>
        <taxon>Tracheophyta</taxon>
        <taxon>Spermatophyta</taxon>
        <taxon>Magnoliopsida</taxon>
        <taxon>eudicotyledons</taxon>
        <taxon>Gunneridae</taxon>
        <taxon>Pentapetalae</taxon>
        <taxon>asterids</taxon>
        <taxon>lamiids</taxon>
        <taxon>Lamiales</taxon>
        <taxon>Bignoniaceae</taxon>
        <taxon>Crescentiina</taxon>
        <taxon>Tabebuia alliance</taxon>
        <taxon>Handroanthus</taxon>
    </lineage>
</organism>
<accession>A0A2G9GK02</accession>
<proteinExistence type="predicted"/>
<keyword evidence="3" id="KW-1185">Reference proteome</keyword>
<dbReference type="EMBL" id="NKXS01004702">
    <property type="protein sequence ID" value="PIN05619.1"/>
    <property type="molecule type" value="Genomic_DNA"/>
</dbReference>
<comment type="caution">
    <text evidence="2">The sequence shown here is derived from an EMBL/GenBank/DDBJ whole genome shotgun (WGS) entry which is preliminary data.</text>
</comment>
<evidence type="ECO:0000313" key="3">
    <source>
        <dbReference type="Proteomes" id="UP000231279"/>
    </source>
</evidence>
<dbReference type="AlphaFoldDB" id="A0A2G9GK02"/>
<name>A0A2G9GK02_9LAMI</name>
<protein>
    <submittedName>
        <fullName evidence="2">Uncharacterized protein</fullName>
    </submittedName>
</protein>
<gene>
    <name evidence="2" type="ORF">CDL12_21840</name>
</gene>
<feature type="transmembrane region" description="Helical" evidence="1">
    <location>
        <begin position="75"/>
        <end position="94"/>
    </location>
</feature>
<evidence type="ECO:0000256" key="1">
    <source>
        <dbReference type="SAM" id="Phobius"/>
    </source>
</evidence>
<evidence type="ECO:0000313" key="2">
    <source>
        <dbReference type="EMBL" id="PIN05619.1"/>
    </source>
</evidence>
<keyword evidence="1" id="KW-0812">Transmembrane</keyword>
<keyword evidence="1" id="KW-0472">Membrane</keyword>
<keyword evidence="1" id="KW-1133">Transmembrane helix</keyword>